<dbReference type="GO" id="GO:0016324">
    <property type="term" value="C:apical plasma membrane"/>
    <property type="evidence" value="ECO:0007669"/>
    <property type="project" value="TreeGrafter"/>
</dbReference>
<feature type="disulfide bond" evidence="12">
    <location>
        <begin position="92"/>
        <end position="107"/>
    </location>
</feature>
<gene>
    <name evidence="17" type="ORF">LOTGIDRAFT_173011</name>
</gene>
<dbReference type="CTD" id="20242260"/>
<feature type="disulfide bond" evidence="12">
    <location>
        <begin position="156"/>
        <end position="171"/>
    </location>
</feature>
<keyword evidence="5 14" id="KW-0732">Signal</keyword>
<keyword evidence="3" id="KW-0254">Endocytosis</keyword>
<reference evidence="17 18" key="1">
    <citation type="journal article" date="2013" name="Nature">
        <title>Insights into bilaterian evolution from three spiralian genomes.</title>
        <authorList>
            <person name="Simakov O."/>
            <person name="Marletaz F."/>
            <person name="Cho S.J."/>
            <person name="Edsinger-Gonzales E."/>
            <person name="Havlak P."/>
            <person name="Hellsten U."/>
            <person name="Kuo D.H."/>
            <person name="Larsson T."/>
            <person name="Lv J."/>
            <person name="Arendt D."/>
            <person name="Savage R."/>
            <person name="Osoegawa K."/>
            <person name="de Jong P."/>
            <person name="Grimwood J."/>
            <person name="Chapman J.A."/>
            <person name="Shapiro H."/>
            <person name="Aerts A."/>
            <person name="Otillar R.P."/>
            <person name="Terry A.Y."/>
            <person name="Boore J.L."/>
            <person name="Grigoriev I.V."/>
            <person name="Lindberg D.R."/>
            <person name="Seaver E.C."/>
            <person name="Weisblat D.A."/>
            <person name="Putnam N.H."/>
            <person name="Rokhsar D.S."/>
        </authorList>
    </citation>
    <scope>NUCLEOTIDE SEQUENCE [LARGE SCALE GENOMIC DNA]</scope>
</reference>
<evidence type="ECO:0000259" key="15">
    <source>
        <dbReference type="SMART" id="SM00179"/>
    </source>
</evidence>
<dbReference type="GO" id="GO:0006898">
    <property type="term" value="P:receptor-mediated endocytosis"/>
    <property type="evidence" value="ECO:0007669"/>
    <property type="project" value="TreeGrafter"/>
</dbReference>
<keyword evidence="2" id="KW-0245">EGF-like domain</keyword>
<dbReference type="GeneID" id="20242260"/>
<feature type="disulfide bond" evidence="12">
    <location>
        <begin position="1105"/>
        <end position="1123"/>
    </location>
</feature>
<dbReference type="SUPFAM" id="SSF57184">
    <property type="entry name" value="Growth factor receptor domain"/>
    <property type="match status" value="1"/>
</dbReference>
<evidence type="ECO:0000256" key="7">
    <source>
        <dbReference type="ARBA" id="ARBA00022989"/>
    </source>
</evidence>
<name>V4AAC2_LOTGI</name>
<comment type="caution">
    <text evidence="12">Lacks conserved residue(s) required for the propagation of feature annotation.</text>
</comment>
<dbReference type="InterPro" id="IPR049883">
    <property type="entry name" value="NOTCH1_EGF-like"/>
</dbReference>
<feature type="domain" description="EGF-like" evidence="16">
    <location>
        <begin position="260"/>
        <end position="295"/>
    </location>
</feature>
<feature type="domain" description="EGF-like" evidence="16">
    <location>
        <begin position="135"/>
        <end position="172"/>
    </location>
</feature>
<evidence type="ECO:0000256" key="3">
    <source>
        <dbReference type="ARBA" id="ARBA00022583"/>
    </source>
</evidence>
<dbReference type="InterPro" id="IPR000742">
    <property type="entry name" value="EGF"/>
</dbReference>
<feature type="chain" id="PRO_5004715890" description="EGF-like domain-containing protein" evidence="14">
    <location>
        <begin position="20"/>
        <end position="1510"/>
    </location>
</feature>
<keyword evidence="4" id="KW-0812">Transmembrane</keyword>
<sequence>MVKIFTLVLLASLFVSSHGILWDLFGSSKPVKNCTTSQFQCKNKHCIKKAWLCDGLEDCLEGEDEANCTVEVCPISWFKCDNGRCIDPDFKCDGQDQCSDRSDEISCLNSDLKNCDYNSLSMLTVLFPVNSDLKNCDYDSFRCKSGGECVPNDFVCDGSEDCNDGSDEHSCDQVNCATDQFLCPNTTLCINRYQMCDLIPDCVDGADEADNTCHTIERCERTPGSFMCTNLEKCLDVRKVCNGRDDCLDGSDEPKNCSMECAKLGCSQACAPVKGSLTCLCVSGLELDKDEKTCVDTDECLSKKTWELRCSQICKNSVGSYECDCIHGYELEPDDHTCRVPGKEAILFYSTRTSITQLGLNSGDTSYFRTDLTGISALAVDNSGKTIIFHHCTLQAVDSNGKTVYWASNTDKKVYKSRTDEWILHRRRAIISVGLVSVESLVYDWVGANLYIVDSGRGEVVVCKPDGVSCSVILNELHSPTSIAVDPHARNLYLSEAGNTRKISKSWMDGDNKQDFISDRLGQPTCLVIDYTIGRLYWADLTFGVIDSIKLDGTDRQVILAHEVHHPSLLVVFEDLMIWSDQVKHTLNSANKLKGRNRTHLVSNVPRTTAAVVLHPSLQTPDVFGSPCQLEKCSHICLLSNNVAKYTCACPIDFQLGEDQHTCQRKGSSKMLLVAHDSDILQFSLNYIGGDPYTIYSSDDEEIQSLGYDPICQEIIHSFLKYDHPVICKSSLDSNQEHKIIVKGDMKKIASLAVDWVARNVFWIDSGKKTLEVSHIDKEIRSVLLTPADLDEPRALALNLQDGTMFICDWGMVEARIDVCDMDAAHCYHLVRHGLGKPNYLTIDSITGRLFWTDAKLGEICSVTLNGENKMTHTVSTEEPLSLAVMNQMMYWTDWRTDTIQSLNLTSKQYSILHSRMEGRTELTLIHQTIPVVNGCNQVDNGGCSHVCLAKHKNSKTCLCPDNLILDDDLLTCVEDDYSCKPGQIKCRVNSTCMDPQQICDDNIDCPNKIDELNCPSKCKTGHFRCSDGKCIPTRWMCDGTVDCINGTDEQTQNCIPQICTKRQFRCSEYLCEVKSVVCDHFEDCPNGADERNCTDKCPPGHFQCDDGWCIAEDKNCDGIQDCADKSDEVECTGSECATMNGNCSHQCESLGDQYNCSCFQDYELAEDGTTCLAKGVRPYLLVANYKGIHRISTNGQTGQTSIVDSNTPVLEVDIIMDTGTIVWSTYNETTNTATIHTVTGKQSHIVLEKTGHICSLAVDWITRMVYYTSYTNTTGSIGCCQVDSALCTTLVSRPDWTPMSIAVHPLNGLLYWVDKEEDMLLMSYLDGSFPQILVDSGVYSPVNLVIDYVKNILYWIDDFFGWMKSYDLNSDHLRIVRQTLFKKPKSLDVFENVGYVSDLGGISRVGLYYGETNIMSRITNPTGLKIVHPLKQIKGLSLCKTKSCQYLCVNIPNEARCLCPDVFTLNITDGNCYGKVFLIFSSNDSVRYCNVGIEQELDPKLFPKGKRRM</sequence>
<feature type="disulfide bond" evidence="12">
    <location>
        <begin position="41"/>
        <end position="59"/>
    </location>
</feature>
<keyword evidence="18" id="KW-1185">Reference proteome</keyword>
<keyword evidence="7" id="KW-1133">Transmembrane helix</keyword>
<proteinExistence type="predicted"/>
<dbReference type="InterPro" id="IPR023415">
    <property type="entry name" value="LDLR_class-A_CS"/>
</dbReference>
<dbReference type="CDD" id="cd00112">
    <property type="entry name" value="LDLa"/>
    <property type="match status" value="9"/>
</dbReference>
<feature type="domain" description="EGF-like calcium-binding" evidence="15">
    <location>
        <begin position="296"/>
        <end position="339"/>
    </location>
</feature>
<feature type="domain" description="EGF-like" evidence="16">
    <location>
        <begin position="299"/>
        <end position="339"/>
    </location>
</feature>
<dbReference type="Pfam" id="PF00057">
    <property type="entry name" value="Ldl_recept_a"/>
    <property type="match status" value="7"/>
</dbReference>
<evidence type="ECO:0000313" key="17">
    <source>
        <dbReference type="EMBL" id="ESP00909.1"/>
    </source>
</evidence>
<protein>
    <recommendedName>
        <fullName evidence="19">EGF-like domain-containing protein</fullName>
    </recommendedName>
</protein>
<feature type="disulfide bond" evidence="12">
    <location>
        <begin position="1026"/>
        <end position="1044"/>
    </location>
</feature>
<dbReference type="EMBL" id="KB200639">
    <property type="protein sequence ID" value="ESP00909.1"/>
    <property type="molecule type" value="Genomic_DNA"/>
</dbReference>
<evidence type="ECO:0000256" key="1">
    <source>
        <dbReference type="ARBA" id="ARBA00004479"/>
    </source>
</evidence>
<evidence type="ECO:0000256" key="4">
    <source>
        <dbReference type="ARBA" id="ARBA00022692"/>
    </source>
</evidence>
<feature type="disulfide bond" evidence="12">
    <location>
        <begin position="34"/>
        <end position="46"/>
    </location>
</feature>
<dbReference type="FunFam" id="2.10.25.10:FF:000009">
    <property type="entry name" value="Low-density lipoprotein receptor isoform 1"/>
    <property type="match status" value="1"/>
</dbReference>
<dbReference type="PANTHER" id="PTHR22722:SF14">
    <property type="entry name" value="MEGALIN, ISOFORM A"/>
    <property type="match status" value="1"/>
</dbReference>
<feature type="domain" description="EGF-like" evidence="16">
    <location>
        <begin position="627"/>
        <end position="664"/>
    </location>
</feature>
<dbReference type="GO" id="GO:0005509">
    <property type="term" value="F:calcium ion binding"/>
    <property type="evidence" value="ECO:0007669"/>
    <property type="project" value="InterPro"/>
</dbReference>
<dbReference type="SMART" id="SM00192">
    <property type="entry name" value="LDLa"/>
    <property type="match status" value="9"/>
</dbReference>
<dbReference type="OrthoDB" id="6070271at2759"/>
<dbReference type="InterPro" id="IPR002172">
    <property type="entry name" value="LDrepeatLR_classA_rpt"/>
</dbReference>
<dbReference type="SUPFAM" id="SSF57424">
    <property type="entry name" value="LDL receptor-like module"/>
    <property type="match status" value="8"/>
</dbReference>
<feature type="domain" description="EGF-like" evidence="16">
    <location>
        <begin position="1136"/>
        <end position="1173"/>
    </location>
</feature>
<keyword evidence="8" id="KW-0472">Membrane</keyword>
<dbReference type="InterPro" id="IPR051221">
    <property type="entry name" value="LDLR-related"/>
</dbReference>
<dbReference type="PROSITE" id="PS01209">
    <property type="entry name" value="LDLRA_1"/>
    <property type="match status" value="5"/>
</dbReference>
<dbReference type="InterPro" id="IPR036055">
    <property type="entry name" value="LDL_receptor-like_sf"/>
</dbReference>
<feature type="domain" description="EGF-like" evidence="16">
    <location>
        <begin position="1439"/>
        <end position="1474"/>
    </location>
</feature>
<feature type="disulfide bond" evidence="12">
    <location>
        <begin position="1117"/>
        <end position="1132"/>
    </location>
</feature>
<feature type="disulfide bond" evidence="12">
    <location>
        <begin position="1060"/>
        <end position="1072"/>
    </location>
</feature>
<dbReference type="Pfam" id="PF00058">
    <property type="entry name" value="Ldl_recept_b"/>
    <property type="match status" value="1"/>
</dbReference>
<evidence type="ECO:0000256" key="12">
    <source>
        <dbReference type="PROSITE-ProRule" id="PRU00124"/>
    </source>
</evidence>
<evidence type="ECO:0000256" key="2">
    <source>
        <dbReference type="ARBA" id="ARBA00022536"/>
    </source>
</evidence>
<dbReference type="KEGG" id="lgi:LOTGIDRAFT_173011"/>
<evidence type="ECO:0000313" key="18">
    <source>
        <dbReference type="Proteomes" id="UP000030746"/>
    </source>
</evidence>
<evidence type="ECO:0008006" key="19">
    <source>
        <dbReference type="Google" id="ProtNLM"/>
    </source>
</evidence>
<comment type="subcellular location">
    <subcellularLocation>
        <location evidence="1">Membrane</location>
        <topology evidence="1">Single-pass type I membrane protein</topology>
    </subcellularLocation>
</comment>
<dbReference type="FunFam" id="4.10.400.10:FF:000065">
    <property type="entry name" value="Transmembrane protease serine 7"/>
    <property type="match status" value="1"/>
</dbReference>
<dbReference type="InterPro" id="IPR000033">
    <property type="entry name" value="LDLR_classB_rpt"/>
</dbReference>
<dbReference type="Pfam" id="PF07645">
    <property type="entry name" value="EGF_CA"/>
    <property type="match status" value="1"/>
</dbReference>
<keyword evidence="6" id="KW-0677">Repeat</keyword>
<dbReference type="Gene3D" id="2.10.25.10">
    <property type="entry name" value="Laminin"/>
    <property type="match status" value="3"/>
</dbReference>
<accession>V4AAC2</accession>
<dbReference type="GO" id="GO:0043235">
    <property type="term" value="C:receptor complex"/>
    <property type="evidence" value="ECO:0007669"/>
    <property type="project" value="TreeGrafter"/>
</dbReference>
<evidence type="ECO:0000256" key="9">
    <source>
        <dbReference type="ARBA" id="ARBA00023157"/>
    </source>
</evidence>
<feature type="disulfide bond" evidence="12">
    <location>
        <begin position="1000"/>
        <end position="1015"/>
    </location>
</feature>
<feature type="disulfide bond" evidence="12">
    <location>
        <begin position="1019"/>
        <end position="1031"/>
    </location>
</feature>
<feature type="disulfide bond" evidence="12">
    <location>
        <begin position="80"/>
        <end position="98"/>
    </location>
</feature>
<feature type="repeat" description="LDL-receptor class B" evidence="13">
    <location>
        <begin position="534"/>
        <end position="576"/>
    </location>
</feature>
<dbReference type="SUPFAM" id="SSF57196">
    <property type="entry name" value="EGF/Laminin"/>
    <property type="match status" value="1"/>
</dbReference>
<dbReference type="OMA" id="AKHMEGC"/>
<dbReference type="InterPro" id="IPR009030">
    <property type="entry name" value="Growth_fac_rcpt_cys_sf"/>
</dbReference>
<keyword evidence="10" id="KW-0675">Receptor</keyword>
<feature type="signal peptide" evidence="14">
    <location>
        <begin position="1"/>
        <end position="19"/>
    </location>
</feature>
<dbReference type="Proteomes" id="UP000030746">
    <property type="component" value="Unassembled WGS sequence"/>
</dbReference>
<dbReference type="FunFam" id="2.120.10.30:FF:000241">
    <property type="entry name" value="Low-density lipoprotein receptor-related protein 6"/>
    <property type="match status" value="2"/>
</dbReference>
<evidence type="ECO:0000256" key="8">
    <source>
        <dbReference type="ARBA" id="ARBA00023136"/>
    </source>
</evidence>
<feature type="domain" description="EGF-like calcium-binding" evidence="15">
    <location>
        <begin position="260"/>
        <end position="295"/>
    </location>
</feature>
<dbReference type="SMART" id="SM00181">
    <property type="entry name" value="EGF"/>
    <property type="match status" value="7"/>
</dbReference>
<keyword evidence="11" id="KW-0325">Glycoprotein</keyword>
<feature type="disulfide bond" evidence="12">
    <location>
        <begin position="1098"/>
        <end position="1110"/>
    </location>
</feature>
<feature type="repeat" description="LDL-receptor class B" evidence="13">
    <location>
        <begin position="759"/>
        <end position="802"/>
    </location>
</feature>
<dbReference type="RefSeq" id="XP_009048445.1">
    <property type="nucleotide sequence ID" value="XM_009050197.1"/>
</dbReference>
<evidence type="ECO:0000256" key="13">
    <source>
        <dbReference type="PROSITE-ProRule" id="PRU00461"/>
    </source>
</evidence>
<dbReference type="PRINTS" id="PR00261">
    <property type="entry name" value="LDLRECEPTOR"/>
</dbReference>
<dbReference type="InterPro" id="IPR018097">
    <property type="entry name" value="EGF_Ca-bd_CS"/>
</dbReference>
<dbReference type="SMART" id="SM00179">
    <property type="entry name" value="EGF_CA"/>
    <property type="match status" value="3"/>
</dbReference>
<evidence type="ECO:0000256" key="10">
    <source>
        <dbReference type="ARBA" id="ARBA00023170"/>
    </source>
</evidence>
<dbReference type="SMART" id="SM00135">
    <property type="entry name" value="LY"/>
    <property type="match status" value="11"/>
</dbReference>
<evidence type="ECO:0000256" key="5">
    <source>
        <dbReference type="ARBA" id="ARBA00022729"/>
    </source>
</evidence>
<dbReference type="PANTHER" id="PTHR22722">
    <property type="entry name" value="LOW-DENSITY LIPOPROTEIN RECEPTOR-RELATED PROTEIN 2-RELATED"/>
    <property type="match status" value="1"/>
</dbReference>
<dbReference type="InterPro" id="IPR011042">
    <property type="entry name" value="6-blade_b-propeller_TolB-like"/>
</dbReference>
<organism evidence="17 18">
    <name type="scientific">Lottia gigantea</name>
    <name type="common">Giant owl limpet</name>
    <dbReference type="NCBI Taxonomy" id="225164"/>
    <lineage>
        <taxon>Eukaryota</taxon>
        <taxon>Metazoa</taxon>
        <taxon>Spiralia</taxon>
        <taxon>Lophotrochozoa</taxon>
        <taxon>Mollusca</taxon>
        <taxon>Gastropoda</taxon>
        <taxon>Patellogastropoda</taxon>
        <taxon>Lottioidea</taxon>
        <taxon>Lottiidae</taxon>
        <taxon>Lottia</taxon>
    </lineage>
</organism>
<dbReference type="Gene3D" id="4.10.400.10">
    <property type="entry name" value="Low-density Lipoprotein Receptor"/>
    <property type="match status" value="9"/>
</dbReference>
<evidence type="ECO:0000256" key="11">
    <source>
        <dbReference type="ARBA" id="ARBA00023180"/>
    </source>
</evidence>
<feature type="repeat" description="LDL-receptor class B" evidence="13">
    <location>
        <begin position="1309"/>
        <end position="1351"/>
    </location>
</feature>
<feature type="disulfide bond" evidence="12">
    <location>
        <begin position="53"/>
        <end position="68"/>
    </location>
</feature>
<evidence type="ECO:0000259" key="16">
    <source>
        <dbReference type="SMART" id="SM00181"/>
    </source>
</evidence>
<dbReference type="SUPFAM" id="SSF63825">
    <property type="entry name" value="YWTD domain"/>
    <property type="match status" value="3"/>
</dbReference>
<dbReference type="InterPro" id="IPR001881">
    <property type="entry name" value="EGF-like_Ca-bd_dom"/>
</dbReference>
<dbReference type="Gene3D" id="2.120.10.30">
    <property type="entry name" value="TolB, C-terminal domain"/>
    <property type="match status" value="3"/>
</dbReference>
<keyword evidence="9 12" id="KW-1015">Disulfide bond</keyword>
<dbReference type="PROSITE" id="PS01187">
    <property type="entry name" value="EGF_CA"/>
    <property type="match status" value="1"/>
</dbReference>
<feature type="disulfide bond" evidence="12">
    <location>
        <begin position="1079"/>
        <end position="1094"/>
    </location>
</feature>
<feature type="disulfide bond" evidence="12">
    <location>
        <begin position="73"/>
        <end position="85"/>
    </location>
</feature>
<feature type="domain" description="EGF-like" evidence="16">
    <location>
        <begin position="935"/>
        <end position="974"/>
    </location>
</feature>
<dbReference type="PROSITE" id="PS50068">
    <property type="entry name" value="LDLRA_2"/>
    <property type="match status" value="9"/>
</dbReference>
<evidence type="ECO:0000256" key="14">
    <source>
        <dbReference type="SAM" id="SignalP"/>
    </source>
</evidence>
<feature type="disulfide bond" evidence="12">
    <location>
        <begin position="1067"/>
        <end position="1085"/>
    </location>
</feature>
<dbReference type="PROSITE" id="PS51120">
    <property type="entry name" value="LDLRB"/>
    <property type="match status" value="3"/>
</dbReference>
<dbReference type="GO" id="GO:0042562">
    <property type="term" value="F:hormone binding"/>
    <property type="evidence" value="ECO:0007669"/>
    <property type="project" value="TreeGrafter"/>
</dbReference>
<feature type="domain" description="EGF-like calcium-binding" evidence="15">
    <location>
        <begin position="1128"/>
        <end position="1173"/>
    </location>
</feature>
<evidence type="ECO:0000256" key="6">
    <source>
        <dbReference type="ARBA" id="ARBA00022737"/>
    </source>
</evidence>
<dbReference type="HOGENOM" id="CLU_248247_0_0_1"/>